<dbReference type="CDD" id="cd02440">
    <property type="entry name" value="AdoMet_MTases"/>
    <property type="match status" value="1"/>
</dbReference>
<dbReference type="SUPFAM" id="SSF53335">
    <property type="entry name" value="S-adenosyl-L-methionine-dependent methyltransferases"/>
    <property type="match status" value="1"/>
</dbReference>
<name>A0A917S221_9BACL</name>
<evidence type="ECO:0000259" key="1">
    <source>
        <dbReference type="Pfam" id="PF08241"/>
    </source>
</evidence>
<evidence type="ECO:0000313" key="2">
    <source>
        <dbReference type="EMBL" id="GGL47675.1"/>
    </source>
</evidence>
<evidence type="ECO:0000313" key="3">
    <source>
        <dbReference type="Proteomes" id="UP000654670"/>
    </source>
</evidence>
<dbReference type="GO" id="GO:0032259">
    <property type="term" value="P:methylation"/>
    <property type="evidence" value="ECO:0007669"/>
    <property type="project" value="UniProtKB-KW"/>
</dbReference>
<dbReference type="Proteomes" id="UP000654670">
    <property type="component" value="Unassembled WGS sequence"/>
</dbReference>
<proteinExistence type="predicted"/>
<dbReference type="InterPro" id="IPR052356">
    <property type="entry name" value="Thiol_S-MT"/>
</dbReference>
<reference evidence="2" key="1">
    <citation type="journal article" date="2014" name="Int. J. Syst. Evol. Microbiol.">
        <title>Complete genome sequence of Corynebacterium casei LMG S-19264T (=DSM 44701T), isolated from a smear-ripened cheese.</title>
        <authorList>
            <consortium name="US DOE Joint Genome Institute (JGI-PGF)"/>
            <person name="Walter F."/>
            <person name="Albersmeier A."/>
            <person name="Kalinowski J."/>
            <person name="Ruckert C."/>
        </authorList>
    </citation>
    <scope>NUCLEOTIDE SEQUENCE</scope>
    <source>
        <strain evidence="2">JCM 15325</strain>
    </source>
</reference>
<feature type="domain" description="Methyltransferase type 11" evidence="1">
    <location>
        <begin position="43"/>
        <end position="138"/>
    </location>
</feature>
<keyword evidence="2" id="KW-0808">Transferase</keyword>
<protein>
    <submittedName>
        <fullName evidence="2">SAM-dependent methyltransferase</fullName>
    </submittedName>
</protein>
<comment type="caution">
    <text evidence="2">The sequence shown here is derived from an EMBL/GenBank/DDBJ whole genome shotgun (WGS) entry which is preliminary data.</text>
</comment>
<accession>A0A917S221</accession>
<gene>
    <name evidence="2" type="ORF">GCM10007968_09750</name>
</gene>
<dbReference type="PANTHER" id="PTHR45036">
    <property type="entry name" value="METHYLTRANSFERASE LIKE 7B"/>
    <property type="match status" value="1"/>
</dbReference>
<reference evidence="2" key="2">
    <citation type="submission" date="2020-09" db="EMBL/GenBank/DDBJ databases">
        <authorList>
            <person name="Sun Q."/>
            <person name="Ohkuma M."/>
        </authorList>
    </citation>
    <scope>NUCLEOTIDE SEQUENCE</scope>
    <source>
        <strain evidence="2">JCM 15325</strain>
    </source>
</reference>
<dbReference type="InterPro" id="IPR029063">
    <property type="entry name" value="SAM-dependent_MTases_sf"/>
</dbReference>
<sequence>MSDLNKIIQKRYDRVSGIYNLMDRMIKSEWRKDLLSSLSGNVLEVGVGTGANLPFYSNDVQVTGIDFSRGMLEKARTRLHQLHAESHIRLMEMDAQDLNFPDHSFDFIVSTCVFCSVPDPVRGFHELGRVCKPDGKILMLEHMRSENRIAGSIMDILNPLAVKLWGANINRRTLDNIQLAGLRIEENDLLFGTVLRKLAVRPVK</sequence>
<dbReference type="InterPro" id="IPR013216">
    <property type="entry name" value="Methyltransf_11"/>
</dbReference>
<organism evidence="2 3">
    <name type="scientific">Sporolactobacillus putidus</name>
    <dbReference type="NCBI Taxonomy" id="492735"/>
    <lineage>
        <taxon>Bacteria</taxon>
        <taxon>Bacillati</taxon>
        <taxon>Bacillota</taxon>
        <taxon>Bacilli</taxon>
        <taxon>Bacillales</taxon>
        <taxon>Sporolactobacillaceae</taxon>
        <taxon>Sporolactobacillus</taxon>
    </lineage>
</organism>
<dbReference type="RefSeq" id="WP_229727476.1">
    <property type="nucleotide sequence ID" value="NZ_BMOK01000003.1"/>
</dbReference>
<dbReference type="PANTHER" id="PTHR45036:SF1">
    <property type="entry name" value="METHYLTRANSFERASE LIKE 7A"/>
    <property type="match status" value="1"/>
</dbReference>
<dbReference type="Pfam" id="PF08241">
    <property type="entry name" value="Methyltransf_11"/>
    <property type="match status" value="1"/>
</dbReference>
<dbReference type="EMBL" id="BMOK01000003">
    <property type="protein sequence ID" value="GGL47675.1"/>
    <property type="molecule type" value="Genomic_DNA"/>
</dbReference>
<keyword evidence="2" id="KW-0489">Methyltransferase</keyword>
<dbReference type="GO" id="GO:0008757">
    <property type="term" value="F:S-adenosylmethionine-dependent methyltransferase activity"/>
    <property type="evidence" value="ECO:0007669"/>
    <property type="project" value="InterPro"/>
</dbReference>
<keyword evidence="3" id="KW-1185">Reference proteome</keyword>
<dbReference type="Gene3D" id="3.40.50.150">
    <property type="entry name" value="Vaccinia Virus protein VP39"/>
    <property type="match status" value="1"/>
</dbReference>
<dbReference type="AlphaFoldDB" id="A0A917S221"/>